<reference evidence="1 2" key="1">
    <citation type="submission" date="2021-03" db="EMBL/GenBank/DDBJ databases">
        <title>Sequencing the genomes of 1000 actinobacteria strains.</title>
        <authorList>
            <person name="Klenk H.-P."/>
        </authorList>
    </citation>
    <scope>NUCLEOTIDE SEQUENCE [LARGE SCALE GENOMIC DNA]</scope>
    <source>
        <strain evidence="1 2">DSM 44580</strain>
    </source>
</reference>
<protein>
    <recommendedName>
        <fullName evidence="3">DUF985 domain-containing protein</fullName>
    </recommendedName>
</protein>
<dbReference type="EMBL" id="JAGIOO010000001">
    <property type="protein sequence ID" value="MBP2472828.1"/>
    <property type="molecule type" value="Genomic_DNA"/>
</dbReference>
<gene>
    <name evidence="1" type="ORF">JOF53_001700</name>
</gene>
<comment type="caution">
    <text evidence="1">The sequence shown here is derived from an EMBL/GenBank/DDBJ whole genome shotgun (WGS) entry which is preliminary data.</text>
</comment>
<organism evidence="1 2">
    <name type="scientific">Crossiella equi</name>
    <dbReference type="NCBI Taxonomy" id="130796"/>
    <lineage>
        <taxon>Bacteria</taxon>
        <taxon>Bacillati</taxon>
        <taxon>Actinomycetota</taxon>
        <taxon>Actinomycetes</taxon>
        <taxon>Pseudonocardiales</taxon>
        <taxon>Pseudonocardiaceae</taxon>
        <taxon>Crossiella</taxon>
    </lineage>
</organism>
<evidence type="ECO:0008006" key="3">
    <source>
        <dbReference type="Google" id="ProtNLM"/>
    </source>
</evidence>
<name>A0ABS5A8A6_9PSEU</name>
<evidence type="ECO:0000313" key="1">
    <source>
        <dbReference type="EMBL" id="MBP2472828.1"/>
    </source>
</evidence>
<evidence type="ECO:0000313" key="2">
    <source>
        <dbReference type="Proteomes" id="UP001519363"/>
    </source>
</evidence>
<proteinExistence type="predicted"/>
<keyword evidence="2" id="KW-1185">Reference proteome</keyword>
<dbReference type="Proteomes" id="UP001519363">
    <property type="component" value="Unassembled WGS sequence"/>
</dbReference>
<sequence>MRYEMETYQPYAESRVVTIGELPGLYTPDHEPVFSYGSGGEDALIVSVHDEFSTVSLLHDHTWYWLEESQNSDLVEILLCGQEAWIPVGAMVRHETGLAALLLAHNVPQLMAEFTWREQ</sequence>
<accession>A0ABS5A8A6</accession>
<dbReference type="RefSeq" id="WP_143343035.1">
    <property type="nucleotide sequence ID" value="NZ_JAGIOO010000001.1"/>
</dbReference>